<keyword evidence="7" id="KW-0143">Chaperone</keyword>
<dbReference type="EMBL" id="OU896711">
    <property type="protein sequence ID" value="CAG9821842.1"/>
    <property type="molecule type" value="Genomic_DNA"/>
</dbReference>
<evidence type="ECO:0000256" key="2">
    <source>
        <dbReference type="ARBA" id="ARBA00006286"/>
    </source>
</evidence>
<dbReference type="InterPro" id="IPR032675">
    <property type="entry name" value="LRR_dom_sf"/>
</dbReference>
<dbReference type="SUPFAM" id="SSF74924">
    <property type="entry name" value="Cap-Gly domain"/>
    <property type="match status" value="1"/>
</dbReference>
<evidence type="ECO:0000256" key="1">
    <source>
        <dbReference type="ARBA" id="ARBA00004496"/>
    </source>
</evidence>
<dbReference type="Gene3D" id="3.80.10.10">
    <property type="entry name" value="Ribonuclease Inhibitor"/>
    <property type="match status" value="3"/>
</dbReference>
<evidence type="ECO:0000256" key="7">
    <source>
        <dbReference type="ARBA" id="ARBA00023186"/>
    </source>
</evidence>
<dbReference type="GO" id="GO:0007010">
    <property type="term" value="P:cytoskeleton organization"/>
    <property type="evidence" value="ECO:0007669"/>
    <property type="project" value="TreeGrafter"/>
</dbReference>
<reference evidence="11" key="2">
    <citation type="submission" date="2022-10" db="EMBL/GenBank/DDBJ databases">
        <authorList>
            <consortium name="ENA_rothamsted_submissions"/>
            <consortium name="culmorum"/>
            <person name="King R."/>
        </authorList>
    </citation>
    <scope>NUCLEOTIDE SEQUENCE</scope>
</reference>
<dbReference type="PROSITE" id="PS00845">
    <property type="entry name" value="CAP_GLY_1"/>
    <property type="match status" value="1"/>
</dbReference>
<evidence type="ECO:0000256" key="6">
    <source>
        <dbReference type="ARBA" id="ARBA00022737"/>
    </source>
</evidence>
<dbReference type="PANTHER" id="PTHR18849">
    <property type="entry name" value="LEUCINE RICH REPEAT PROTEIN"/>
    <property type="match status" value="1"/>
</dbReference>
<protein>
    <recommendedName>
        <fullName evidence="3">Tubulin-specific chaperone E</fullName>
    </recommendedName>
    <alternativeName>
        <fullName evidence="9">Tubulin-folding cofactor E</fullName>
    </alternativeName>
</protein>
<keyword evidence="5" id="KW-0433">Leucine-rich repeat</keyword>
<evidence type="ECO:0000256" key="9">
    <source>
        <dbReference type="ARBA" id="ARBA00030180"/>
    </source>
</evidence>
<keyword evidence="4" id="KW-0963">Cytoplasm</keyword>
<dbReference type="Gene3D" id="3.10.20.90">
    <property type="entry name" value="Phosphatidylinositol 3-kinase Catalytic Subunit, Chain A, domain 1"/>
    <property type="match status" value="1"/>
</dbReference>
<dbReference type="OrthoDB" id="5273213at2759"/>
<evidence type="ECO:0000313" key="11">
    <source>
        <dbReference type="EMBL" id="CAG9821842.1"/>
    </source>
</evidence>
<evidence type="ECO:0000256" key="3">
    <source>
        <dbReference type="ARBA" id="ARBA00015004"/>
    </source>
</evidence>
<dbReference type="PROSITE" id="PS51450">
    <property type="entry name" value="LRR"/>
    <property type="match status" value="2"/>
</dbReference>
<organism evidence="11 12">
    <name type="scientific">Phaedon cochleariae</name>
    <name type="common">Mustard beetle</name>
    <dbReference type="NCBI Taxonomy" id="80249"/>
    <lineage>
        <taxon>Eukaryota</taxon>
        <taxon>Metazoa</taxon>
        <taxon>Ecdysozoa</taxon>
        <taxon>Arthropoda</taxon>
        <taxon>Hexapoda</taxon>
        <taxon>Insecta</taxon>
        <taxon>Pterygota</taxon>
        <taxon>Neoptera</taxon>
        <taxon>Endopterygota</taxon>
        <taxon>Coleoptera</taxon>
        <taxon>Polyphaga</taxon>
        <taxon>Cucujiformia</taxon>
        <taxon>Chrysomeloidea</taxon>
        <taxon>Chrysomelidae</taxon>
        <taxon>Chrysomelinae</taxon>
        <taxon>Chrysomelini</taxon>
        <taxon>Phaedon</taxon>
    </lineage>
</organism>
<dbReference type="Gene3D" id="2.30.30.190">
    <property type="entry name" value="CAP Gly-rich-like domain"/>
    <property type="match status" value="1"/>
</dbReference>
<dbReference type="InterPro" id="IPR044079">
    <property type="entry name" value="Ubl_TBCE"/>
</dbReference>
<comment type="similarity">
    <text evidence="2">Belongs to the TBCE family.</text>
</comment>
<sequence length="525" mass="60923">MVTETFTLIPGIGCNVGDRIECGGHFGTIKYIGPVDGHHGIWLGVDWDEQERGKHNGTINGKHYFDTRYSTSGSFLRKEKVKSGRCLIEAIKARYGFKESETTAKKNREEMMKFQQQINAPFLEFVGFEKVANKQREFRFLEVVNVRLENINSAGSPYELGQLFPNIREIDLSKNLLSSWNEIFTICSQFKRLYWLNVSENILELPENLEKYTFPNISILVCGYMNLTWQDINKLSKIFPNVEELRVPFNNISDLSTPSDHNFIKLKYLDLEGNDIKLWSEIEKLSVIKELDHLTIENIGLNEICFKENSIPINEFKNLRNLNISHNTIVEWRSIAELNKLEKLEHLRFTKNPILESENFATREQIIIAKIKNLKSLSGRIILEEERRGAEYDYVKKYALIWLKLQTTEEKETFVLEHNRFLELIGKYGLPDESELVIQPNIINSSLINLNISYNGQIITKKLPPSILIQKIVMMVQKLFKLQDRPILTYVSGSKSHIRIDLIDDMKELGYYSIQEGDMIIVNMA</sequence>
<dbReference type="InterPro" id="IPR029071">
    <property type="entry name" value="Ubiquitin-like_domsf"/>
</dbReference>
<evidence type="ECO:0000313" key="12">
    <source>
        <dbReference type="Proteomes" id="UP001153737"/>
    </source>
</evidence>
<evidence type="ECO:0000259" key="10">
    <source>
        <dbReference type="PROSITE" id="PS50245"/>
    </source>
</evidence>
<name>A0A9N9SGA7_PHACE</name>
<dbReference type="GO" id="GO:0005737">
    <property type="term" value="C:cytoplasm"/>
    <property type="evidence" value="ECO:0007669"/>
    <property type="project" value="UniProtKB-SubCell"/>
</dbReference>
<dbReference type="InterPro" id="IPR036859">
    <property type="entry name" value="CAP-Gly_dom_sf"/>
</dbReference>
<evidence type="ECO:0000256" key="8">
    <source>
        <dbReference type="ARBA" id="ARBA00026055"/>
    </source>
</evidence>
<dbReference type="AlphaFoldDB" id="A0A9N9SGA7"/>
<comment type="subcellular location">
    <subcellularLocation>
        <location evidence="1">Cytoplasm</location>
    </subcellularLocation>
</comment>
<dbReference type="Proteomes" id="UP001153737">
    <property type="component" value="Chromosome 5"/>
</dbReference>
<dbReference type="Pfam" id="PF01302">
    <property type="entry name" value="CAP_GLY"/>
    <property type="match status" value="1"/>
</dbReference>
<dbReference type="InterPro" id="IPR001611">
    <property type="entry name" value="Leu-rich_rpt"/>
</dbReference>
<dbReference type="FunFam" id="2.30.30.190:FF:000016">
    <property type="entry name" value="Tubulin-folding cofactor E"/>
    <property type="match status" value="1"/>
</dbReference>
<gene>
    <name evidence="11" type="ORF">PHAECO_LOCUS8965</name>
</gene>
<dbReference type="SUPFAM" id="SSF54236">
    <property type="entry name" value="Ubiquitin-like"/>
    <property type="match status" value="1"/>
</dbReference>
<keyword evidence="6" id="KW-0677">Repeat</keyword>
<dbReference type="SMART" id="SM01052">
    <property type="entry name" value="CAP_GLY"/>
    <property type="match status" value="1"/>
</dbReference>
<dbReference type="CDD" id="cd17044">
    <property type="entry name" value="Ubl_TBCE"/>
    <property type="match status" value="1"/>
</dbReference>
<proteinExistence type="inferred from homology"/>
<dbReference type="PROSITE" id="PS50245">
    <property type="entry name" value="CAP_GLY_2"/>
    <property type="match status" value="1"/>
</dbReference>
<dbReference type="SUPFAM" id="SSF52047">
    <property type="entry name" value="RNI-like"/>
    <property type="match status" value="1"/>
</dbReference>
<dbReference type="PANTHER" id="PTHR18849:SF0">
    <property type="entry name" value="CILIA- AND FLAGELLA-ASSOCIATED PROTEIN 410-RELATED"/>
    <property type="match status" value="1"/>
</dbReference>
<keyword evidence="12" id="KW-1185">Reference proteome</keyword>
<dbReference type="SMART" id="SM00365">
    <property type="entry name" value="LRR_SD22"/>
    <property type="match status" value="4"/>
</dbReference>
<feature type="domain" description="CAP-Gly" evidence="10">
    <location>
        <begin position="33"/>
        <end position="77"/>
    </location>
</feature>
<reference evidence="11" key="1">
    <citation type="submission" date="2022-01" db="EMBL/GenBank/DDBJ databases">
        <authorList>
            <person name="King R."/>
        </authorList>
    </citation>
    <scope>NUCLEOTIDE SEQUENCE</scope>
</reference>
<comment type="subunit">
    <text evidence="8">Supercomplex made of cofactors A to E. Cofactors A and D function by capturing and stabilizing tubulin in a quasi-native conformation. Cofactor E binds to the cofactor D-tubulin complex; interaction with cofactor C then causes the release of tubulin polypeptides that are committed to the native state.</text>
</comment>
<evidence type="ECO:0000256" key="4">
    <source>
        <dbReference type="ARBA" id="ARBA00022490"/>
    </source>
</evidence>
<evidence type="ECO:0000256" key="5">
    <source>
        <dbReference type="ARBA" id="ARBA00022614"/>
    </source>
</evidence>
<accession>A0A9N9SGA7</accession>
<dbReference type="InterPro" id="IPR000938">
    <property type="entry name" value="CAP-Gly_domain"/>
</dbReference>